<protein>
    <recommendedName>
        <fullName evidence="11">Potassium channel domain-containing protein</fullName>
    </recommendedName>
</protein>
<dbReference type="InterPro" id="IPR003280">
    <property type="entry name" value="2pore_dom_K_chnl"/>
</dbReference>
<keyword evidence="8 9" id="KW-0407">Ion channel</keyword>
<evidence type="ECO:0000313" key="13">
    <source>
        <dbReference type="Proteomes" id="UP000694393"/>
    </source>
</evidence>
<evidence type="ECO:0000256" key="10">
    <source>
        <dbReference type="SAM" id="Phobius"/>
    </source>
</evidence>
<dbReference type="GO" id="GO:0022841">
    <property type="term" value="F:potassium ion leak channel activity"/>
    <property type="evidence" value="ECO:0007669"/>
    <property type="project" value="TreeGrafter"/>
</dbReference>
<dbReference type="AlphaFoldDB" id="A0A8C8SD70"/>
<accession>A0A8C8SD70</accession>
<feature type="transmembrane region" description="Helical" evidence="10">
    <location>
        <begin position="335"/>
        <end position="356"/>
    </location>
</feature>
<keyword evidence="5 10" id="KW-1133">Transmembrane helix</keyword>
<comment type="subcellular location">
    <subcellularLocation>
        <location evidence="1">Membrane</location>
        <topology evidence="1">Multi-pass membrane protein</topology>
    </subcellularLocation>
</comment>
<feature type="transmembrane region" description="Helical" evidence="10">
    <location>
        <begin position="92"/>
        <end position="110"/>
    </location>
</feature>
<dbReference type="Pfam" id="PF07885">
    <property type="entry name" value="Ion_trans_2"/>
    <property type="match status" value="2"/>
</dbReference>
<evidence type="ECO:0000256" key="8">
    <source>
        <dbReference type="ARBA" id="ARBA00023303"/>
    </source>
</evidence>
<keyword evidence="4" id="KW-0630">Potassium</keyword>
<evidence type="ECO:0000313" key="12">
    <source>
        <dbReference type="Ensembl" id="ENSPCEP00000018858.1"/>
    </source>
</evidence>
<dbReference type="GO" id="GO:0030322">
    <property type="term" value="P:stabilization of membrane potential"/>
    <property type="evidence" value="ECO:0007669"/>
    <property type="project" value="TreeGrafter"/>
</dbReference>
<keyword evidence="13" id="KW-1185">Reference proteome</keyword>
<keyword evidence="6 9" id="KW-0406">Ion transport</keyword>
<dbReference type="SUPFAM" id="SSF81324">
    <property type="entry name" value="Voltage-gated potassium channels"/>
    <property type="match status" value="2"/>
</dbReference>
<evidence type="ECO:0000256" key="7">
    <source>
        <dbReference type="ARBA" id="ARBA00023136"/>
    </source>
</evidence>
<feature type="domain" description="Potassium channel" evidence="11">
    <location>
        <begin position="86"/>
        <end position="146"/>
    </location>
</feature>
<keyword evidence="2 9" id="KW-0813">Transport</keyword>
<evidence type="ECO:0000256" key="3">
    <source>
        <dbReference type="ARBA" id="ARBA00022692"/>
    </source>
</evidence>
<dbReference type="PRINTS" id="PR01333">
    <property type="entry name" value="2POREKCHANEL"/>
</dbReference>
<dbReference type="InterPro" id="IPR013099">
    <property type="entry name" value="K_chnl_dom"/>
</dbReference>
<dbReference type="Ensembl" id="ENSPCET00000019489.1">
    <property type="protein sequence ID" value="ENSPCEP00000018858.1"/>
    <property type="gene ID" value="ENSPCEG00000014674.1"/>
</dbReference>
<organism evidence="12 13">
    <name type="scientific">Pelusios castaneus</name>
    <name type="common">West African mud turtle</name>
    <dbReference type="NCBI Taxonomy" id="367368"/>
    <lineage>
        <taxon>Eukaryota</taxon>
        <taxon>Metazoa</taxon>
        <taxon>Chordata</taxon>
        <taxon>Craniata</taxon>
        <taxon>Vertebrata</taxon>
        <taxon>Euteleostomi</taxon>
        <taxon>Archelosauria</taxon>
        <taxon>Testudinata</taxon>
        <taxon>Testudines</taxon>
        <taxon>Pleurodira</taxon>
        <taxon>Pelomedusidae</taxon>
        <taxon>Pelusios</taxon>
    </lineage>
</organism>
<evidence type="ECO:0000256" key="5">
    <source>
        <dbReference type="ARBA" id="ARBA00022989"/>
    </source>
</evidence>
<feature type="transmembrane region" description="Helical" evidence="10">
    <location>
        <begin position="279"/>
        <end position="299"/>
    </location>
</feature>
<dbReference type="PANTHER" id="PTHR11003">
    <property type="entry name" value="POTASSIUM CHANNEL, SUBFAMILY K"/>
    <property type="match status" value="1"/>
</dbReference>
<sequence length="376" mass="43407">MEPRSHPQQDKRICSRVFWAIFPHACFICSLVIYALLGAVMFSHIEGNRNWNETEAYRNFMLNLRNLSKDLTVFDLLTKAKLEWFANPKEQWSFLGSLFFCCTVFTTVGYGHTYPITKFGKYLCMLYALFGIPLMFLVLTDLGDILAAILSKSYNEFRKLQSKIFASKPSKLCSGCICKKTSDIKTGTALLMQHKIVIQEPLSITEVLKSQSSIKRKSLQYRNVEIFEMLLARENQYLTPPRTNKFERWSSCPELDSGKMTDVIDNFDKIGKELEKLDVPILLMALIVFAYISCAAAILPNWESHLDFEEAFYFCFITLTTIGFGDIHLQHPNFFLFFSLYIVIGMEIVIIAFKLGQDRLIGLYKKVISYHLQKQH</sequence>
<dbReference type="PANTHER" id="PTHR11003:SF346">
    <property type="entry name" value="POTASSIUM CHANNEL SUBFAMILY K MEMBER 18"/>
    <property type="match status" value="1"/>
</dbReference>
<proteinExistence type="inferred from homology"/>
<name>A0A8C8SD70_9SAUR</name>
<feature type="transmembrane region" description="Helical" evidence="10">
    <location>
        <begin position="21"/>
        <end position="42"/>
    </location>
</feature>
<evidence type="ECO:0000256" key="4">
    <source>
        <dbReference type="ARBA" id="ARBA00022958"/>
    </source>
</evidence>
<evidence type="ECO:0000256" key="2">
    <source>
        <dbReference type="ARBA" id="ARBA00022448"/>
    </source>
</evidence>
<feature type="domain" description="Potassium channel" evidence="11">
    <location>
        <begin position="289"/>
        <end position="357"/>
    </location>
</feature>
<evidence type="ECO:0000256" key="1">
    <source>
        <dbReference type="ARBA" id="ARBA00004141"/>
    </source>
</evidence>
<feature type="transmembrane region" description="Helical" evidence="10">
    <location>
        <begin position="311"/>
        <end position="329"/>
    </location>
</feature>
<evidence type="ECO:0000259" key="11">
    <source>
        <dbReference type="Pfam" id="PF07885"/>
    </source>
</evidence>
<evidence type="ECO:0000256" key="6">
    <source>
        <dbReference type="ARBA" id="ARBA00023065"/>
    </source>
</evidence>
<keyword evidence="3 9" id="KW-0812">Transmembrane</keyword>
<feature type="transmembrane region" description="Helical" evidence="10">
    <location>
        <begin position="122"/>
        <end position="150"/>
    </location>
</feature>
<dbReference type="GO" id="GO:0005886">
    <property type="term" value="C:plasma membrane"/>
    <property type="evidence" value="ECO:0007669"/>
    <property type="project" value="TreeGrafter"/>
</dbReference>
<dbReference type="Gene3D" id="1.10.287.70">
    <property type="match status" value="1"/>
</dbReference>
<reference evidence="12" key="1">
    <citation type="submission" date="2025-08" db="UniProtKB">
        <authorList>
            <consortium name="Ensembl"/>
        </authorList>
    </citation>
    <scope>IDENTIFICATION</scope>
</reference>
<comment type="similarity">
    <text evidence="9">Belongs to the two pore domain potassium channel (TC 1.A.1.8) family.</text>
</comment>
<dbReference type="GO" id="GO:0015271">
    <property type="term" value="F:outward rectifier potassium channel activity"/>
    <property type="evidence" value="ECO:0007669"/>
    <property type="project" value="TreeGrafter"/>
</dbReference>
<dbReference type="Proteomes" id="UP000694393">
    <property type="component" value="Unplaced"/>
</dbReference>
<keyword evidence="7 10" id="KW-0472">Membrane</keyword>
<reference evidence="12" key="2">
    <citation type="submission" date="2025-09" db="UniProtKB">
        <authorList>
            <consortium name="Ensembl"/>
        </authorList>
    </citation>
    <scope>IDENTIFICATION</scope>
</reference>
<evidence type="ECO:0000256" key="9">
    <source>
        <dbReference type="RuleBase" id="RU003857"/>
    </source>
</evidence>